<accession>A0A290HCV1</accession>
<evidence type="ECO:0000313" key="1">
    <source>
        <dbReference type="EMBL" id="ATB69051.1"/>
    </source>
</evidence>
<dbReference type="Proteomes" id="UP000217349">
    <property type="component" value="Chromosome"/>
</dbReference>
<dbReference type="OrthoDB" id="1070337at2"/>
<dbReference type="Pfam" id="PF11171">
    <property type="entry name" value="DUF2958"/>
    <property type="match status" value="1"/>
</dbReference>
<evidence type="ECO:0000313" key="2">
    <source>
        <dbReference type="Proteomes" id="UP000217349"/>
    </source>
</evidence>
<name>A0A290HCV1_9BACT</name>
<gene>
    <name evidence="1" type="ORF">SJPD1_0939</name>
</gene>
<dbReference type="KEGG" id="sulj:SJPD1_0939"/>
<organism evidence="1 2">
    <name type="scientific">Sulfurospirillum diekertiae</name>
    <dbReference type="NCBI Taxonomy" id="1854492"/>
    <lineage>
        <taxon>Bacteria</taxon>
        <taxon>Pseudomonadati</taxon>
        <taxon>Campylobacterota</taxon>
        <taxon>Epsilonproteobacteria</taxon>
        <taxon>Campylobacterales</taxon>
        <taxon>Sulfurospirillaceae</taxon>
        <taxon>Sulfurospirillum</taxon>
    </lineage>
</organism>
<proteinExistence type="predicted"/>
<dbReference type="EMBL" id="CP023275">
    <property type="protein sequence ID" value="ATB69051.1"/>
    <property type="molecule type" value="Genomic_DNA"/>
</dbReference>
<protein>
    <recommendedName>
        <fullName evidence="3">DUF2958 domain-containing protein</fullName>
    </recommendedName>
</protein>
<dbReference type="InterPro" id="IPR021341">
    <property type="entry name" value="DUF2958"/>
</dbReference>
<sequence length="102" mass="11700">MKLLTKELEAKLPPLYSQDGRGDEAIALVKFFTPDSSWTWYATEYDAKERIFFGLVDGFEMELGYFSLDELQSIKGSLGLSVERDIYFSPTKLSTLMQRNTL</sequence>
<dbReference type="RefSeq" id="WP_096046181.1">
    <property type="nucleotide sequence ID" value="NZ_CP023275.1"/>
</dbReference>
<reference evidence="2" key="1">
    <citation type="submission" date="2017-09" db="EMBL/GenBank/DDBJ databases">
        <title>The complete genome of Sulfurospirillum sp. JPD-1.</title>
        <authorList>
            <person name="Goris T."/>
        </authorList>
    </citation>
    <scope>NUCLEOTIDE SEQUENCE [LARGE SCALE GENOMIC DNA]</scope>
    <source>
        <strain evidence="2">JPD-1</strain>
    </source>
</reference>
<dbReference type="AlphaFoldDB" id="A0A290HCV1"/>
<evidence type="ECO:0008006" key="3">
    <source>
        <dbReference type="Google" id="ProtNLM"/>
    </source>
</evidence>